<organism evidence="1">
    <name type="scientific">Thermodesulforhabdus norvegica</name>
    <dbReference type="NCBI Taxonomy" id="39841"/>
    <lineage>
        <taxon>Bacteria</taxon>
        <taxon>Pseudomonadati</taxon>
        <taxon>Thermodesulfobacteriota</taxon>
        <taxon>Syntrophobacteria</taxon>
        <taxon>Syntrophobacterales</taxon>
        <taxon>Thermodesulforhabdaceae</taxon>
        <taxon>Thermodesulforhabdus</taxon>
    </lineage>
</organism>
<name>A0A7C0WSW9_9BACT</name>
<dbReference type="InterPro" id="IPR050407">
    <property type="entry name" value="Geranylgeranyl_reductase"/>
</dbReference>
<comment type="caution">
    <text evidence="1">The sequence shown here is derived from an EMBL/GenBank/DDBJ whole genome shotgun (WGS) entry which is preliminary data.</text>
</comment>
<protein>
    <submittedName>
        <fullName evidence="1">FAD-dependent oxidoreductase</fullName>
    </submittedName>
</protein>
<dbReference type="SUPFAM" id="SSF51905">
    <property type="entry name" value="FAD/NAD(P)-binding domain"/>
    <property type="match status" value="1"/>
</dbReference>
<proteinExistence type="predicted"/>
<sequence>MADRLYDVVVIGAGPSGTTAARNLAKKGIKVAILDKTKFPRKKVCGGGLVYRALSLVPRTALHAVERFCYNVLLSFVKSHLTFQIWREYPIISMVSRKRFDVALLEMAINAGCSFVAGAEVKNVTK</sequence>
<dbReference type="AlphaFoldDB" id="A0A7C0WSW9"/>
<dbReference type="Pfam" id="PF01946">
    <property type="entry name" value="Thi4"/>
    <property type="match status" value="1"/>
</dbReference>
<dbReference type="Proteomes" id="UP000886355">
    <property type="component" value="Unassembled WGS sequence"/>
</dbReference>
<gene>
    <name evidence="1" type="ORF">ENG14_06670</name>
</gene>
<dbReference type="PANTHER" id="PTHR42685">
    <property type="entry name" value="GERANYLGERANYL DIPHOSPHATE REDUCTASE"/>
    <property type="match status" value="1"/>
</dbReference>
<dbReference type="InterPro" id="IPR036188">
    <property type="entry name" value="FAD/NAD-bd_sf"/>
</dbReference>
<dbReference type="PANTHER" id="PTHR42685:SF22">
    <property type="entry name" value="CONDITIONED MEDIUM FACTOR RECEPTOR 1"/>
    <property type="match status" value="1"/>
</dbReference>
<evidence type="ECO:0000313" key="1">
    <source>
        <dbReference type="EMBL" id="HDL90569.1"/>
    </source>
</evidence>
<dbReference type="EMBL" id="DQZW01000317">
    <property type="protein sequence ID" value="HDL90569.1"/>
    <property type="molecule type" value="Genomic_DNA"/>
</dbReference>
<feature type="non-terminal residue" evidence="1">
    <location>
        <position position="126"/>
    </location>
</feature>
<accession>A0A7C0WSW9</accession>
<dbReference type="Gene3D" id="3.50.50.60">
    <property type="entry name" value="FAD/NAD(P)-binding domain"/>
    <property type="match status" value="1"/>
</dbReference>
<reference evidence="1" key="1">
    <citation type="journal article" date="2020" name="mSystems">
        <title>Genome- and Community-Level Interaction Insights into Carbon Utilization and Element Cycling Functions of Hydrothermarchaeota in Hydrothermal Sediment.</title>
        <authorList>
            <person name="Zhou Z."/>
            <person name="Liu Y."/>
            <person name="Xu W."/>
            <person name="Pan J."/>
            <person name="Luo Z.H."/>
            <person name="Li M."/>
        </authorList>
    </citation>
    <scope>NUCLEOTIDE SEQUENCE [LARGE SCALE GENOMIC DNA]</scope>
    <source>
        <strain evidence="1">HyVt-19</strain>
    </source>
</reference>